<dbReference type="PANTHER" id="PTHR30244">
    <property type="entry name" value="TRANSAMINASE"/>
    <property type="match status" value="1"/>
</dbReference>
<dbReference type="Proteomes" id="UP001516662">
    <property type="component" value="Unassembled WGS sequence"/>
</dbReference>
<evidence type="ECO:0000256" key="2">
    <source>
        <dbReference type="ARBA" id="ARBA00037999"/>
    </source>
</evidence>
<protein>
    <submittedName>
        <fullName evidence="4">DegT/DnrJ/EryC1/StrS family aminotransferase</fullName>
    </submittedName>
</protein>
<keyword evidence="4" id="KW-0032">Aminotransferase</keyword>
<dbReference type="InterPro" id="IPR000653">
    <property type="entry name" value="DegT/StrS_aminotransferase"/>
</dbReference>
<reference evidence="4 5" key="1">
    <citation type="submission" date="2020-10" db="EMBL/GenBank/DDBJ databases">
        <title>Bacillus sp. HD4P25, an endophyte from a halophyte.</title>
        <authorList>
            <person name="Sun J.-Q."/>
        </authorList>
    </citation>
    <scope>NUCLEOTIDE SEQUENCE [LARGE SCALE GENOMIC DNA]</scope>
    <source>
        <strain evidence="4 5">YIM 93174</strain>
    </source>
</reference>
<dbReference type="Gene3D" id="3.40.640.10">
    <property type="entry name" value="Type I PLP-dependent aspartate aminotransferase-like (Major domain)"/>
    <property type="match status" value="1"/>
</dbReference>
<dbReference type="Pfam" id="PF01041">
    <property type="entry name" value="DegT_DnrJ_EryC1"/>
    <property type="match status" value="1"/>
</dbReference>
<evidence type="ECO:0000256" key="1">
    <source>
        <dbReference type="ARBA" id="ARBA00022898"/>
    </source>
</evidence>
<dbReference type="GO" id="GO:0008483">
    <property type="term" value="F:transaminase activity"/>
    <property type="evidence" value="ECO:0007669"/>
    <property type="project" value="UniProtKB-KW"/>
</dbReference>
<name>A0ABR9QFI9_9BACI</name>
<dbReference type="InterPro" id="IPR015424">
    <property type="entry name" value="PyrdxlP-dep_Trfase"/>
</dbReference>
<evidence type="ECO:0000313" key="4">
    <source>
        <dbReference type="EMBL" id="MBE4907228.1"/>
    </source>
</evidence>
<evidence type="ECO:0000313" key="5">
    <source>
        <dbReference type="Proteomes" id="UP001516662"/>
    </source>
</evidence>
<evidence type="ECO:0000256" key="3">
    <source>
        <dbReference type="RuleBase" id="RU004508"/>
    </source>
</evidence>
<sequence length="378" mass="42735">MIKFLDLQAINHRLHSEMIEKFNEFLIRGNYILSEEVSRFEQEFSQYCNTEFCIGVGNGLDALTLILKGYDIKEGDEVIVPSYTFIATVLAITATGATPIFVEPGAHTFNIDINRIEEQITDKTKAILVVHLYGEAVDMDKLSVIADKHKIKIIEDAAQAHGAERNGRKVGSLGDAAAFSFYPGKNLGALGDGGAITTNDNVLADKVRALRNYGSIQKYVHLYKGVNSRLDEIQASLLRLKLPLLDSDNDTRREIAKIYNENIKNPHIILPQMPRDEKSHVWHLYVVRVENRNEFQEYMKLCGVETLVHYPIAPHNQRAYSEFKTIHHPITESMSKEVVSLPISPVMTMEQVNFIVTVANKYKSPNLEKNNKEYVSQS</sequence>
<organism evidence="4 5">
    <name type="scientific">Litchfieldia luteola</name>
    <dbReference type="NCBI Taxonomy" id="682179"/>
    <lineage>
        <taxon>Bacteria</taxon>
        <taxon>Bacillati</taxon>
        <taxon>Bacillota</taxon>
        <taxon>Bacilli</taxon>
        <taxon>Bacillales</taxon>
        <taxon>Bacillaceae</taxon>
        <taxon>Litchfieldia</taxon>
    </lineage>
</organism>
<dbReference type="InterPro" id="IPR015422">
    <property type="entry name" value="PyrdxlP-dep_Trfase_small"/>
</dbReference>
<dbReference type="RefSeq" id="WP_193534700.1">
    <property type="nucleotide sequence ID" value="NZ_JADCLJ010000007.1"/>
</dbReference>
<gene>
    <name evidence="4" type="ORF">IMZ08_04035</name>
</gene>
<keyword evidence="5" id="KW-1185">Reference proteome</keyword>
<dbReference type="SUPFAM" id="SSF53383">
    <property type="entry name" value="PLP-dependent transferases"/>
    <property type="match status" value="1"/>
</dbReference>
<comment type="caution">
    <text evidence="4">The sequence shown here is derived from an EMBL/GenBank/DDBJ whole genome shotgun (WGS) entry which is preliminary data.</text>
</comment>
<dbReference type="InterPro" id="IPR015421">
    <property type="entry name" value="PyrdxlP-dep_Trfase_major"/>
</dbReference>
<dbReference type="PANTHER" id="PTHR30244:SF36">
    <property type="entry name" value="3-OXO-GLUCOSE-6-PHOSPHATE:GLUTAMATE AMINOTRANSFERASE"/>
    <property type="match status" value="1"/>
</dbReference>
<keyword evidence="1 3" id="KW-0663">Pyridoxal phosphate</keyword>
<comment type="similarity">
    <text evidence="2 3">Belongs to the DegT/DnrJ/EryC1 family.</text>
</comment>
<dbReference type="CDD" id="cd00616">
    <property type="entry name" value="AHBA_syn"/>
    <property type="match status" value="1"/>
</dbReference>
<dbReference type="Gene3D" id="3.90.1150.10">
    <property type="entry name" value="Aspartate Aminotransferase, domain 1"/>
    <property type="match status" value="1"/>
</dbReference>
<proteinExistence type="inferred from homology"/>
<dbReference type="PIRSF" id="PIRSF000390">
    <property type="entry name" value="PLP_StrS"/>
    <property type="match status" value="1"/>
</dbReference>
<dbReference type="EMBL" id="JADCLJ010000007">
    <property type="protein sequence ID" value="MBE4907228.1"/>
    <property type="molecule type" value="Genomic_DNA"/>
</dbReference>
<accession>A0ABR9QFI9</accession>
<keyword evidence="4" id="KW-0808">Transferase</keyword>